<dbReference type="AlphaFoldDB" id="A0A0G4IK98"/>
<feature type="compositionally biased region" description="Low complexity" evidence="1">
    <location>
        <begin position="46"/>
        <end position="57"/>
    </location>
</feature>
<name>A0A0G4IK98_PLABS</name>
<reference evidence="2 3" key="1">
    <citation type="submission" date="2015-02" db="EMBL/GenBank/DDBJ databases">
        <authorList>
            <person name="Chooi Y.-H."/>
        </authorList>
    </citation>
    <scope>NUCLEOTIDE SEQUENCE [LARGE SCALE GENOMIC DNA]</scope>
    <source>
        <strain evidence="2">E3</strain>
    </source>
</reference>
<dbReference type="Proteomes" id="UP000039324">
    <property type="component" value="Unassembled WGS sequence"/>
</dbReference>
<evidence type="ECO:0000313" key="3">
    <source>
        <dbReference type="Proteomes" id="UP000039324"/>
    </source>
</evidence>
<evidence type="ECO:0000256" key="1">
    <source>
        <dbReference type="SAM" id="MobiDB-lite"/>
    </source>
</evidence>
<organism evidence="2 3">
    <name type="scientific">Plasmodiophora brassicae</name>
    <name type="common">Clubroot disease agent</name>
    <dbReference type="NCBI Taxonomy" id="37360"/>
    <lineage>
        <taxon>Eukaryota</taxon>
        <taxon>Sar</taxon>
        <taxon>Rhizaria</taxon>
        <taxon>Endomyxa</taxon>
        <taxon>Phytomyxea</taxon>
        <taxon>Plasmodiophorida</taxon>
        <taxon>Plasmodiophoridae</taxon>
        <taxon>Plasmodiophora</taxon>
    </lineage>
</organism>
<proteinExistence type="predicted"/>
<accession>A0A0G4IK98</accession>
<sequence length="289" mass="32582">MVQHGRRRLATETSLGSNVKFSLRGVKLPTRAQRERVKMPRPAAPPAATLDAPDATPSVSDGGPGAAGSKPNVSDTKRKASNETSGAFRFNPEMRAPEPSGRIATDDDVELCLKMLKKFEFDGIVQDGVAYWLWLKSPDGKNVIPGPIRENWRRNVIFDFATYVTDKDWQLLDLPLTNEMVMGHLERIMMRAAVSLIPGEEDLIDFLVPSMPPLAFKYTHDNVEYTLLERHLFLGRNERPVLQLIWLSTVDNETAMESLVELEPDDMLWPRHLWEIMPPGRVPPMPTES</sequence>
<keyword evidence="3" id="KW-1185">Reference proteome</keyword>
<protein>
    <submittedName>
        <fullName evidence="2">Uncharacterized protein</fullName>
    </submittedName>
</protein>
<evidence type="ECO:0000313" key="2">
    <source>
        <dbReference type="EMBL" id="CEO95569.1"/>
    </source>
</evidence>
<gene>
    <name evidence="2" type="ORF">PBRA_004295</name>
</gene>
<dbReference type="EMBL" id="CDSF01000024">
    <property type="protein sequence ID" value="CEO95569.1"/>
    <property type="molecule type" value="Genomic_DNA"/>
</dbReference>
<feature type="region of interest" description="Disordered" evidence="1">
    <location>
        <begin position="26"/>
        <end position="103"/>
    </location>
</feature>